<keyword evidence="4" id="KW-1185">Reference proteome</keyword>
<evidence type="ECO:0000313" key="3">
    <source>
        <dbReference type="EMBL" id="TDS86331.1"/>
    </source>
</evidence>
<keyword evidence="2" id="KW-0812">Transmembrane</keyword>
<gene>
    <name evidence="3" type="ORF">EV640_10317</name>
</gene>
<dbReference type="AlphaFoldDB" id="A0A4R7G4R4"/>
<dbReference type="RefSeq" id="WP_133725949.1">
    <property type="nucleotide sequence ID" value="NZ_SOAN01000003.1"/>
</dbReference>
<dbReference type="EMBL" id="SOAN01000003">
    <property type="protein sequence ID" value="TDS86331.1"/>
    <property type="molecule type" value="Genomic_DNA"/>
</dbReference>
<feature type="region of interest" description="Disordered" evidence="1">
    <location>
        <begin position="366"/>
        <end position="399"/>
    </location>
</feature>
<evidence type="ECO:0000256" key="2">
    <source>
        <dbReference type="SAM" id="Phobius"/>
    </source>
</evidence>
<proteinExistence type="predicted"/>
<evidence type="ECO:0000256" key="1">
    <source>
        <dbReference type="SAM" id="MobiDB-lite"/>
    </source>
</evidence>
<feature type="transmembrane region" description="Helical" evidence="2">
    <location>
        <begin position="89"/>
        <end position="111"/>
    </location>
</feature>
<keyword evidence="2" id="KW-1133">Transmembrane helix</keyword>
<dbReference type="InterPro" id="IPR025498">
    <property type="entry name" value="DUF4389"/>
</dbReference>
<feature type="transmembrane region" description="Helical" evidence="2">
    <location>
        <begin position="269"/>
        <end position="289"/>
    </location>
</feature>
<reference evidence="3 4" key="1">
    <citation type="submission" date="2019-03" db="EMBL/GenBank/DDBJ databases">
        <title>Genomic Encyclopedia of Type Strains, Phase III (KMG-III): the genomes of soil and plant-associated and newly described type strains.</title>
        <authorList>
            <person name="Whitman W."/>
        </authorList>
    </citation>
    <scope>NUCLEOTIDE SEQUENCE [LARGE SCALE GENOMIC DNA]</scope>
    <source>
        <strain evidence="3 4">DSM 27373</strain>
    </source>
</reference>
<comment type="caution">
    <text evidence="3">The sequence shown here is derived from an EMBL/GenBank/DDBJ whole genome shotgun (WGS) entry which is preliminary data.</text>
</comment>
<dbReference type="Proteomes" id="UP000294506">
    <property type="component" value="Unassembled WGS sequence"/>
</dbReference>
<feature type="transmembrane region" description="Helical" evidence="2">
    <location>
        <begin position="309"/>
        <end position="328"/>
    </location>
</feature>
<name>A0A4R7G4R4_9MICC</name>
<sequence>MAEAPSPRPSEDAPAPPKTRPGQWALLIVGALLHGAGSTLLLTAALASLIPEPGEWKFWPYYRVDYMTEWDAQQATQWWEQLQDTIPTLLIIGAAALVVGVVALLFGAAGLGRDIDPQRTAPAGGGGTAGLDSPGAGGVSAGSVDTAQRSSVYPVRLTGHLDAPSRALWLVKWLLAIPHYIVLALLWLTAFVTTLAAGLVILFTGRYPRAWFCFNVGVLRWSWRVGFYGYSALATDRYPPFTLASADYPADLSIAYPERLSHWMVLVKSWLFAIPHLLLIGIFTTPSGTGWQSSWEKTGSGTGQTTGSGGGFSLLGLLLLITVIILLFTRRYPRGIFDFVMGLNRWGNRVAAYVLLMRDEYPPFRLDQGPVEPGPDPHPNPGAAPDRTRSAPATWTDWV</sequence>
<keyword evidence="2" id="KW-0472">Membrane</keyword>
<dbReference type="Pfam" id="PF14333">
    <property type="entry name" value="DUF4389"/>
    <property type="match status" value="2"/>
</dbReference>
<evidence type="ECO:0000313" key="4">
    <source>
        <dbReference type="Proteomes" id="UP000294506"/>
    </source>
</evidence>
<feature type="transmembrane region" description="Helical" evidence="2">
    <location>
        <begin position="24"/>
        <end position="50"/>
    </location>
</feature>
<feature type="compositionally biased region" description="Pro residues" evidence="1">
    <location>
        <begin position="372"/>
        <end position="382"/>
    </location>
</feature>
<accession>A0A4R7G4R4</accession>
<organism evidence="3 4">
    <name type="scientific">Nesterenkonia aurantiaca</name>
    <dbReference type="NCBI Taxonomy" id="1436010"/>
    <lineage>
        <taxon>Bacteria</taxon>
        <taxon>Bacillati</taxon>
        <taxon>Actinomycetota</taxon>
        <taxon>Actinomycetes</taxon>
        <taxon>Micrococcales</taxon>
        <taxon>Micrococcaceae</taxon>
        <taxon>Nesterenkonia</taxon>
    </lineage>
</organism>
<feature type="transmembrane region" description="Helical" evidence="2">
    <location>
        <begin position="180"/>
        <end position="203"/>
    </location>
</feature>
<protein>
    <submittedName>
        <fullName evidence="3">Uncharacterized protein DUF4389</fullName>
    </submittedName>
</protein>